<dbReference type="PANTHER" id="PTHR21248:SF22">
    <property type="entry name" value="PHOSPHOLIPASE D"/>
    <property type="match status" value="1"/>
</dbReference>
<dbReference type="SUPFAM" id="SSF56024">
    <property type="entry name" value="Phospholipase D/nuclease"/>
    <property type="match status" value="2"/>
</dbReference>
<dbReference type="PANTHER" id="PTHR21248">
    <property type="entry name" value="CARDIOLIPIN SYNTHASE"/>
    <property type="match status" value="1"/>
</dbReference>
<keyword evidence="5" id="KW-0444">Lipid biosynthesis</keyword>
<dbReference type="NCBIfam" id="TIGR04265">
    <property type="entry name" value="bac_cardiolipin"/>
    <property type="match status" value="1"/>
</dbReference>
<evidence type="ECO:0000256" key="15">
    <source>
        <dbReference type="NCBIfam" id="TIGR04265"/>
    </source>
</evidence>
<evidence type="ECO:0000256" key="11">
    <source>
        <dbReference type="ARBA" id="ARBA00023098"/>
    </source>
</evidence>
<evidence type="ECO:0000256" key="2">
    <source>
        <dbReference type="ARBA" id="ARBA00004613"/>
    </source>
</evidence>
<dbReference type="Pfam" id="PF13396">
    <property type="entry name" value="PLDc_N"/>
    <property type="match status" value="1"/>
</dbReference>
<evidence type="ECO:0000256" key="6">
    <source>
        <dbReference type="ARBA" id="ARBA00022525"/>
    </source>
</evidence>
<evidence type="ECO:0000256" key="8">
    <source>
        <dbReference type="ARBA" id="ARBA00022692"/>
    </source>
</evidence>
<comment type="subcellular location">
    <subcellularLocation>
        <location evidence="3">Cell membrane</location>
        <topology evidence="3">Multi-pass membrane protein</topology>
    </subcellularLocation>
    <subcellularLocation>
        <location evidence="2">Secreted</location>
    </subcellularLocation>
</comment>
<evidence type="ECO:0000256" key="13">
    <source>
        <dbReference type="ARBA" id="ARBA00023209"/>
    </source>
</evidence>
<keyword evidence="4" id="KW-1003">Cell membrane</keyword>
<evidence type="ECO:0000256" key="1">
    <source>
        <dbReference type="ARBA" id="ARBA00003145"/>
    </source>
</evidence>
<keyword evidence="6" id="KW-0964">Secreted</keyword>
<feature type="transmembrane region" description="Helical" evidence="16">
    <location>
        <begin position="37"/>
        <end position="55"/>
    </location>
</feature>
<evidence type="ECO:0000256" key="7">
    <source>
        <dbReference type="ARBA" id="ARBA00022679"/>
    </source>
</evidence>
<dbReference type="Pfam" id="PF13091">
    <property type="entry name" value="PLDc_2"/>
    <property type="match status" value="2"/>
</dbReference>
<comment type="caution">
    <text evidence="18">The sequence shown here is derived from an EMBL/GenBank/DDBJ whole genome shotgun (WGS) entry which is preliminary data.</text>
</comment>
<evidence type="ECO:0000313" key="18">
    <source>
        <dbReference type="EMBL" id="THG39241.1"/>
    </source>
</evidence>
<keyword evidence="19" id="KW-1185">Reference proteome</keyword>
<dbReference type="InterPro" id="IPR022924">
    <property type="entry name" value="Cardiolipin_synthase"/>
</dbReference>
<dbReference type="InterPro" id="IPR025202">
    <property type="entry name" value="PLD-like_dom"/>
</dbReference>
<keyword evidence="13" id="KW-0594">Phospholipid biosynthesis</keyword>
<comment type="function">
    <text evidence="1">Could be a virulence factor.</text>
</comment>
<dbReference type="InterPro" id="IPR001736">
    <property type="entry name" value="PLipase_D/transphosphatidylase"/>
</dbReference>
<dbReference type="EC" id="2.7.8.-" evidence="15"/>
<evidence type="ECO:0000256" key="10">
    <source>
        <dbReference type="ARBA" id="ARBA00022989"/>
    </source>
</evidence>
<dbReference type="Gene3D" id="3.30.870.10">
    <property type="entry name" value="Endonuclease Chain A"/>
    <property type="match status" value="2"/>
</dbReference>
<protein>
    <recommendedName>
        <fullName evidence="15">Cardiolipin synthase</fullName>
        <ecNumber evidence="15">2.7.8.-</ecNumber>
    </recommendedName>
</protein>
<evidence type="ECO:0000256" key="5">
    <source>
        <dbReference type="ARBA" id="ARBA00022516"/>
    </source>
</evidence>
<keyword evidence="7" id="KW-0808">Transferase</keyword>
<feature type="transmembrane region" description="Helical" evidence="16">
    <location>
        <begin position="6"/>
        <end position="25"/>
    </location>
</feature>
<keyword evidence="14" id="KW-1208">Phospholipid metabolism</keyword>
<reference evidence="18 19" key="1">
    <citation type="submission" date="2019-04" db="EMBL/GenBank/DDBJ databases">
        <title>Microbes associate with the intestines of laboratory mice.</title>
        <authorList>
            <person name="Navarre W."/>
            <person name="Wong E."/>
            <person name="Huang K.C."/>
            <person name="Tropini C."/>
            <person name="Ng K."/>
            <person name="Yu B."/>
        </authorList>
    </citation>
    <scope>NUCLEOTIDE SEQUENCE [LARGE SCALE GENOMIC DNA]</scope>
    <source>
        <strain evidence="18 19">NM83_B4-11</strain>
    </source>
</reference>
<organism evidence="18 19">
    <name type="scientific">Sphingomonas olei</name>
    <dbReference type="NCBI Taxonomy" id="1886787"/>
    <lineage>
        <taxon>Bacteria</taxon>
        <taxon>Pseudomonadati</taxon>
        <taxon>Pseudomonadota</taxon>
        <taxon>Alphaproteobacteria</taxon>
        <taxon>Sphingomonadales</taxon>
        <taxon>Sphingomonadaceae</taxon>
        <taxon>Sphingomonas</taxon>
    </lineage>
</organism>
<dbReference type="InterPro" id="IPR027379">
    <property type="entry name" value="CLS_N"/>
</dbReference>
<gene>
    <name evidence="18" type="primary">cls</name>
    <name evidence="18" type="ORF">E5988_13155</name>
</gene>
<keyword evidence="10 16" id="KW-1133">Transmembrane helix</keyword>
<evidence type="ECO:0000256" key="4">
    <source>
        <dbReference type="ARBA" id="ARBA00022475"/>
    </source>
</evidence>
<keyword evidence="9" id="KW-0677">Repeat</keyword>
<keyword evidence="11" id="KW-0443">Lipid metabolism</keyword>
<dbReference type="RefSeq" id="WP_136451997.1">
    <property type="nucleotide sequence ID" value="NZ_SSTI01000009.1"/>
</dbReference>
<evidence type="ECO:0000313" key="19">
    <source>
        <dbReference type="Proteomes" id="UP000308038"/>
    </source>
</evidence>
<keyword evidence="8 16" id="KW-0812">Transmembrane</keyword>
<evidence type="ECO:0000256" key="3">
    <source>
        <dbReference type="ARBA" id="ARBA00004651"/>
    </source>
</evidence>
<evidence type="ECO:0000256" key="12">
    <source>
        <dbReference type="ARBA" id="ARBA00023136"/>
    </source>
</evidence>
<dbReference type="EMBL" id="SSTI01000009">
    <property type="protein sequence ID" value="THG39241.1"/>
    <property type="molecule type" value="Genomic_DNA"/>
</dbReference>
<dbReference type="SMART" id="SM00155">
    <property type="entry name" value="PLDc"/>
    <property type="match status" value="2"/>
</dbReference>
<evidence type="ECO:0000256" key="14">
    <source>
        <dbReference type="ARBA" id="ARBA00023264"/>
    </source>
</evidence>
<proteinExistence type="predicted"/>
<evidence type="ECO:0000256" key="9">
    <source>
        <dbReference type="ARBA" id="ARBA00022737"/>
    </source>
</evidence>
<evidence type="ECO:0000256" key="16">
    <source>
        <dbReference type="SAM" id="Phobius"/>
    </source>
</evidence>
<accession>A0ABY2QFR5</accession>
<feature type="domain" description="PLD phosphodiesterase" evidence="17">
    <location>
        <begin position="389"/>
        <end position="416"/>
    </location>
</feature>
<dbReference type="Proteomes" id="UP000308038">
    <property type="component" value="Unassembled WGS sequence"/>
</dbReference>
<keyword evidence="12 16" id="KW-0472">Membrane</keyword>
<dbReference type="PROSITE" id="PS50035">
    <property type="entry name" value="PLD"/>
    <property type="match status" value="1"/>
</dbReference>
<name>A0ABY2QFR5_9SPHN</name>
<sequence length="476" mass="51908">MDHLGWAPWLILVAVYTAVVVRAVLLERREPYARAAWLLLLVALPTIGTILYLLFGEPWVSPRLRRRTRLVHRALVEHAPPPAPDPPSAVARNAFRTCETASGWPLSTATAPWVAPDADSAIDRVVADIDAARSSVHLSFYIWLTDHNGSRVADAICRAAQRGVTCRIVADAIGSRSLIRSPQWAAMRAAGARLCASLTVPWGIGFLAGHRTDLRNHRKIAVIDGRIGWCGSQNCADAAFLPKRRFAPWVDILFRFEGPVVRQAELIFASAWMVETGEDMPAVFADQPPLTPRHGYPAIAVGTGPLSPASTMTNIFAAVLAAAEHHVVITTPYFAPDPPLLDAIVAAARRGVDLSIIFPNRNDSFITGAISRAYYPVLARAGARIFEFRGGLLHAKTLVVDGALMLVGSANMDRRSLDLNFENNMLIQSPELAEAVSAHQRRWLADAIEISPGGVTARSLPRRFFDNLLTMAAPLF</sequence>
<evidence type="ECO:0000259" key="17">
    <source>
        <dbReference type="PROSITE" id="PS50035"/>
    </source>
</evidence>